<dbReference type="EMBL" id="JAAEJV010000008">
    <property type="protein sequence ID" value="MBF5059025.1"/>
    <property type="molecule type" value="Genomic_DNA"/>
</dbReference>
<accession>A0ABS0AYI8</accession>
<dbReference type="InterPro" id="IPR009599">
    <property type="entry name" value="DUF1207"/>
</dbReference>
<reference evidence="1 2" key="1">
    <citation type="submission" date="2020-01" db="EMBL/GenBank/DDBJ databases">
        <title>Draft genome sequence of Cand. Neptunochlamydia vexilliferae K9.</title>
        <authorList>
            <person name="Schulz F."/>
            <person name="Koestlbacher S."/>
            <person name="Wascher F."/>
            <person name="Pizzetti I."/>
            <person name="Horn M."/>
        </authorList>
    </citation>
    <scope>NUCLEOTIDE SEQUENCE [LARGE SCALE GENOMIC DNA]</scope>
    <source>
        <strain evidence="1 2">K9</strain>
    </source>
</reference>
<comment type="caution">
    <text evidence="1">The sequence shown here is derived from an EMBL/GenBank/DDBJ whole genome shotgun (WGS) entry which is preliminary data.</text>
</comment>
<protein>
    <recommendedName>
        <fullName evidence="3">DUF1207 domain-containing protein</fullName>
    </recommendedName>
</protein>
<dbReference type="Pfam" id="PF06727">
    <property type="entry name" value="DUF1207"/>
    <property type="match status" value="1"/>
</dbReference>
<evidence type="ECO:0000313" key="2">
    <source>
        <dbReference type="Proteomes" id="UP001194714"/>
    </source>
</evidence>
<name>A0ABS0AYI8_9BACT</name>
<organism evidence="1 2">
    <name type="scientific">Candidatus Neptunichlamydia vexilliferae</name>
    <dbReference type="NCBI Taxonomy" id="1651774"/>
    <lineage>
        <taxon>Bacteria</taxon>
        <taxon>Pseudomonadati</taxon>
        <taxon>Chlamydiota</taxon>
        <taxon>Chlamydiia</taxon>
        <taxon>Parachlamydiales</taxon>
        <taxon>Simkaniaceae</taxon>
        <taxon>Candidatus Neptunichlamydia</taxon>
    </lineage>
</organism>
<sequence length="392" mass="44984">MIYLTVKFSSFKIFFYLCLALGIQGFSSPGNQGDAGIKEVVTSEDDAYLEGYIQALVNSHYYEFDVLVYVENGDVYLYNLPKNDLTRDSIISFVSDVPGVISVTPVEKFPEEKLAKLEERETRPQINGIWFPQQTVLYPPMIANPMATIYSAAYRIGDNVVGTKSIAVSYGDEFPIFRWRDVFRWNGAMQIGIQAGVWSVFKMGVHHDNGEISELFNTDYLVGFPLTYAANKWAFRLRVYHISSHLGDEFIVHHPEVKRVNPSMEALDLFVSWQVNKALRVYVGPGWVWHSDSTYPIKPPLYVEWGGEVRLLGQKFFYHRLYGTAFLAVYLRNWQVNGWNLDGTYMAGYEVSKLEGVGRKIRLFVNYHRGYSVGQFFKDRTSFTGFGFSWGF</sequence>
<gene>
    <name evidence="1" type="ORF">NEPTK9_000530</name>
</gene>
<keyword evidence="2" id="KW-1185">Reference proteome</keyword>
<proteinExistence type="predicted"/>
<evidence type="ECO:0000313" key="1">
    <source>
        <dbReference type="EMBL" id="MBF5059025.1"/>
    </source>
</evidence>
<evidence type="ECO:0008006" key="3">
    <source>
        <dbReference type="Google" id="ProtNLM"/>
    </source>
</evidence>
<dbReference type="Proteomes" id="UP001194714">
    <property type="component" value="Unassembled WGS sequence"/>
</dbReference>